<dbReference type="RefSeq" id="WP_190455000.1">
    <property type="nucleotide sequence ID" value="NZ_JAMPLM010000004.1"/>
</dbReference>
<comment type="caution">
    <text evidence="1">The sequence shown here is derived from an EMBL/GenBank/DDBJ whole genome shotgun (WGS) entry which is preliminary data.</text>
</comment>
<sequence>MLINTMQGRNRHDQSGVCSSVNALLSPSRVEDVPVRQSLSLARLTERDRSNNA</sequence>
<evidence type="ECO:0000313" key="2">
    <source>
        <dbReference type="Proteomes" id="UP001476950"/>
    </source>
</evidence>
<proteinExistence type="predicted"/>
<name>A0ABV0KGE0_9CYAN</name>
<keyword evidence="2" id="KW-1185">Reference proteome</keyword>
<reference evidence="1 2" key="1">
    <citation type="submission" date="2022-04" db="EMBL/GenBank/DDBJ databases">
        <title>Positive selection, recombination, and allopatry shape intraspecific diversity of widespread and dominant cyanobacteria.</title>
        <authorList>
            <person name="Wei J."/>
            <person name="Shu W."/>
            <person name="Hu C."/>
        </authorList>
    </citation>
    <scope>NUCLEOTIDE SEQUENCE [LARGE SCALE GENOMIC DNA]</scope>
    <source>
        <strain evidence="1 2">AS-A4</strain>
    </source>
</reference>
<dbReference type="Proteomes" id="UP001476950">
    <property type="component" value="Unassembled WGS sequence"/>
</dbReference>
<protein>
    <submittedName>
        <fullName evidence="1">Uncharacterized protein</fullName>
    </submittedName>
</protein>
<organism evidence="1 2">
    <name type="scientific">Stenomitos frigidus AS-A4</name>
    <dbReference type="NCBI Taxonomy" id="2933935"/>
    <lineage>
        <taxon>Bacteria</taxon>
        <taxon>Bacillati</taxon>
        <taxon>Cyanobacteriota</taxon>
        <taxon>Cyanophyceae</taxon>
        <taxon>Leptolyngbyales</taxon>
        <taxon>Leptolyngbyaceae</taxon>
        <taxon>Stenomitos</taxon>
    </lineage>
</organism>
<accession>A0ABV0KGE0</accession>
<evidence type="ECO:0000313" key="1">
    <source>
        <dbReference type="EMBL" id="MEP1058265.1"/>
    </source>
</evidence>
<gene>
    <name evidence="1" type="ORF">NDI38_07405</name>
</gene>
<dbReference type="EMBL" id="JAMPLM010000004">
    <property type="protein sequence ID" value="MEP1058265.1"/>
    <property type="molecule type" value="Genomic_DNA"/>
</dbReference>